<feature type="domain" description="EF-hand" evidence="4">
    <location>
        <begin position="68"/>
        <end position="103"/>
    </location>
</feature>
<dbReference type="Proteomes" id="UP001230188">
    <property type="component" value="Unassembled WGS sequence"/>
</dbReference>
<evidence type="ECO:0000313" key="5">
    <source>
        <dbReference type="EMBL" id="KAJ8600253.1"/>
    </source>
</evidence>
<dbReference type="GO" id="GO:0016460">
    <property type="term" value="C:myosin II complex"/>
    <property type="evidence" value="ECO:0007669"/>
    <property type="project" value="TreeGrafter"/>
</dbReference>
<dbReference type="PANTHER" id="PTHR23048">
    <property type="entry name" value="MYOSIN LIGHT CHAIN 1, 3"/>
    <property type="match status" value="1"/>
</dbReference>
<dbReference type="InterPro" id="IPR018247">
    <property type="entry name" value="EF_Hand_1_Ca_BS"/>
</dbReference>
<evidence type="ECO:0000256" key="3">
    <source>
        <dbReference type="ARBA" id="ARBA00022837"/>
    </source>
</evidence>
<evidence type="ECO:0000256" key="2">
    <source>
        <dbReference type="ARBA" id="ARBA00022737"/>
    </source>
</evidence>
<dbReference type="Pfam" id="PF13833">
    <property type="entry name" value="EF-hand_8"/>
    <property type="match status" value="1"/>
</dbReference>
<dbReference type="AlphaFoldDB" id="A0AAD7XI58"/>
<reference evidence="5" key="1">
    <citation type="submission" date="2023-01" db="EMBL/GenBank/DDBJ databases">
        <title>Metagenome sequencing of chrysophaentin producing Chrysophaeum taylorii.</title>
        <authorList>
            <person name="Davison J."/>
            <person name="Bewley C."/>
        </authorList>
    </citation>
    <scope>NUCLEOTIDE SEQUENCE</scope>
    <source>
        <strain evidence="5">NIES-1699</strain>
    </source>
</reference>
<proteinExistence type="predicted"/>
<dbReference type="PROSITE" id="PS50222">
    <property type="entry name" value="EF_HAND_2"/>
    <property type="match status" value="4"/>
</dbReference>
<feature type="domain" description="EF-hand" evidence="4">
    <location>
        <begin position="105"/>
        <end position="140"/>
    </location>
</feature>
<name>A0AAD7XI58_9STRA</name>
<dbReference type="SUPFAM" id="SSF47473">
    <property type="entry name" value="EF-hand"/>
    <property type="match status" value="1"/>
</dbReference>
<evidence type="ECO:0000259" key="4">
    <source>
        <dbReference type="PROSITE" id="PS50222"/>
    </source>
</evidence>
<evidence type="ECO:0000313" key="6">
    <source>
        <dbReference type="Proteomes" id="UP001230188"/>
    </source>
</evidence>
<dbReference type="Gene3D" id="1.10.238.10">
    <property type="entry name" value="EF-hand"/>
    <property type="match status" value="2"/>
</dbReference>
<comment type="caution">
    <text evidence="5">The sequence shown here is derived from an EMBL/GenBank/DDBJ whole genome shotgun (WGS) entry which is preliminary data.</text>
</comment>
<keyword evidence="6" id="KW-1185">Reference proteome</keyword>
<gene>
    <name evidence="5" type="ORF">CTAYLR_002003</name>
</gene>
<evidence type="ECO:0000256" key="1">
    <source>
        <dbReference type="ARBA" id="ARBA00020786"/>
    </source>
</evidence>
<dbReference type="GO" id="GO:0005509">
    <property type="term" value="F:calcium ion binding"/>
    <property type="evidence" value="ECO:0007669"/>
    <property type="project" value="InterPro"/>
</dbReference>
<feature type="domain" description="EF-hand" evidence="4">
    <location>
        <begin position="141"/>
        <end position="176"/>
    </location>
</feature>
<dbReference type="PANTHER" id="PTHR23048:SF0">
    <property type="entry name" value="CALMODULIN LIKE 3"/>
    <property type="match status" value="1"/>
</dbReference>
<feature type="domain" description="EF-hand" evidence="4">
    <location>
        <begin position="32"/>
        <end position="67"/>
    </location>
</feature>
<keyword evidence="3" id="KW-0106">Calcium</keyword>
<dbReference type="SMART" id="SM00054">
    <property type="entry name" value="EFh"/>
    <property type="match status" value="4"/>
</dbReference>
<organism evidence="5 6">
    <name type="scientific">Chrysophaeum taylorii</name>
    <dbReference type="NCBI Taxonomy" id="2483200"/>
    <lineage>
        <taxon>Eukaryota</taxon>
        <taxon>Sar</taxon>
        <taxon>Stramenopiles</taxon>
        <taxon>Ochrophyta</taxon>
        <taxon>Pelagophyceae</taxon>
        <taxon>Pelagomonadales</taxon>
        <taxon>Pelagomonadaceae</taxon>
        <taxon>Chrysophaeum</taxon>
    </lineage>
</organism>
<protein>
    <recommendedName>
        <fullName evidence="1">Calmodulin</fullName>
    </recommendedName>
</protein>
<dbReference type="InterPro" id="IPR002048">
    <property type="entry name" value="EF_hand_dom"/>
</dbReference>
<dbReference type="InterPro" id="IPR050230">
    <property type="entry name" value="CALM/Myosin/TropC-like"/>
</dbReference>
<sequence>MFRTRSNSRRSSHAKRVVKFSTDVKPRRLEPDEIDELREAFAAFDEDGDGTLQREELATVMRSLGQEAAPEDLEKIYASADEDGSGCICFDEFVALMAKFLPAAGDEGELQEAFEVFDRESAGGISADDLERTVASVGLDLTAHQLRDMMTWADRDGNGVVDFDEFKHIWAPLEGSPLVDEISSPAS</sequence>
<dbReference type="InterPro" id="IPR011992">
    <property type="entry name" value="EF-hand-dom_pair"/>
</dbReference>
<dbReference type="Pfam" id="PF13499">
    <property type="entry name" value="EF-hand_7"/>
    <property type="match status" value="1"/>
</dbReference>
<dbReference type="FunFam" id="1.10.238.10:FF:000527">
    <property type="entry name" value="Calmodulin-3"/>
    <property type="match status" value="1"/>
</dbReference>
<dbReference type="PROSITE" id="PS00018">
    <property type="entry name" value="EF_HAND_1"/>
    <property type="match status" value="3"/>
</dbReference>
<dbReference type="CDD" id="cd00051">
    <property type="entry name" value="EFh"/>
    <property type="match status" value="1"/>
</dbReference>
<keyword evidence="2" id="KW-0677">Repeat</keyword>
<dbReference type="EMBL" id="JAQMWT010000526">
    <property type="protein sequence ID" value="KAJ8600253.1"/>
    <property type="molecule type" value="Genomic_DNA"/>
</dbReference>
<accession>A0AAD7XI58</accession>